<dbReference type="VEuPathDB" id="FungiDB:PSHT_03273"/>
<dbReference type="InterPro" id="IPR008271">
    <property type="entry name" value="Ser/Thr_kinase_AS"/>
</dbReference>
<dbReference type="PANTHER" id="PTHR24343">
    <property type="entry name" value="SERINE/THREONINE KINASE"/>
    <property type="match status" value="1"/>
</dbReference>
<keyword evidence="5" id="KW-0418">Kinase</keyword>
<evidence type="ECO:0000256" key="3">
    <source>
        <dbReference type="ARBA" id="ARBA00022679"/>
    </source>
</evidence>
<feature type="domain" description="Protein kinase" evidence="10">
    <location>
        <begin position="372"/>
        <end position="772"/>
    </location>
</feature>
<reference evidence="11" key="1">
    <citation type="submission" date="2017-12" db="EMBL/GenBank/DDBJ databases">
        <title>Gene loss provides genomic basis for host adaptation in cereal stripe rust fungi.</title>
        <authorList>
            <person name="Xia C."/>
        </authorList>
    </citation>
    <scope>NUCLEOTIDE SEQUENCE [LARGE SCALE GENOMIC DNA]</scope>
    <source>
        <strain evidence="11">93-210</strain>
    </source>
</reference>
<comment type="caution">
    <text evidence="11">The sequence shown here is derived from an EMBL/GenBank/DDBJ whole genome shotgun (WGS) entry which is preliminary data.</text>
</comment>
<evidence type="ECO:0000256" key="9">
    <source>
        <dbReference type="SAM" id="MobiDB-lite"/>
    </source>
</evidence>
<proteinExistence type="predicted"/>
<dbReference type="GO" id="GO:0004674">
    <property type="term" value="F:protein serine/threonine kinase activity"/>
    <property type="evidence" value="ECO:0007669"/>
    <property type="project" value="UniProtKB-KW"/>
</dbReference>
<dbReference type="GO" id="GO:0005634">
    <property type="term" value="C:nucleus"/>
    <property type="evidence" value="ECO:0007669"/>
    <property type="project" value="TreeGrafter"/>
</dbReference>
<keyword evidence="3" id="KW-0808">Transferase</keyword>
<evidence type="ECO:0000259" key="10">
    <source>
        <dbReference type="PROSITE" id="PS50011"/>
    </source>
</evidence>
<sequence length="1231" mass="134452">MSAATIAQRFQPVPAASSLSSANSNNQKSKVLGLRSLQPSPTPNPVPSPKMSQASPAHVTFPLSPTLPPPYSHLPSHNQHQQQPTQQHQQQQQHPQQHYSSVQHPQIARPTSLLSPRLSPPPSPLVLSPLNTTFLPAHAPLSPRPNHSLASPGACPPYLYELAQADRRAGSGFISREPSLPSIMSMPRTRPASPDLLHNRKSSFAARRANLANGGPGSSSSPTSPQVSRRFFTPTSARGLSNLCMFEDGLQHYERVRSPSLRGHSRRGSMIQSTPDRSKDELANELFEFDLSEDFAEETFRQARWSDDEDEFGSEGNHEATGARKLFKVGDRVGVGTLHQGYRVRDLFDTTSRSGRRLSQDSTQSHGESGVLEVVRQIGVGSYAVVYLVREVLFDPDLEPEPVPVDSTFSQTPKASDGFASLSKLDTMSSPRVRGTTEVIYGRDFALKCLCKRNLSDELLVLQRGEAELHRSLPLHSNIVALHRALETPNWLFLVIEYCPGQDLFYWLEQARDSQDLESLSSRTNSCAPHFPSFIQPHLQPVEEKPREVSPAESPVVPINTPPSPSLLASTADDEMLSRRRLRLISKMFVQMCEAVEACHQVGVCHRDIKPENFIVVDDRKGTLGDNWKAQSTDYHHGVRTSVTVKITDWGLGTSSKACEDFDCGSKPYMAYECRNNLNPTYDPVQADIWSLGIVLLNLLYHRCPWADPSGTDPDFREFLQEPVSFLRGRFEGMTQSVATFLAENVFCQVGAGRSQRRISAGHFAEWSQNLLHHMGDGQSHASVSDATIAMSPSYTRSVIDQRRSLRGSSLGGLSKRSSQLFNPINLPPAVPEVLSPPELSPTDLPVVVEKEPCDIKKESLTPWPEKSADLQDFSEEPTEILTDVVLISGENKESADATGEDSESCTSVSKVGSDNPKRRKRGARKGRKPEGRRNGSEAGYLSSTNEQEGEVDMLDGLAEASQSLAREISHATRTMKTPSEDGATALTTTKRKMNIAERMMEKFRDGSNPDLQAFVARARAREAAYMGKANSNTASAPAQLQDINRHAQRNVFIRGAMSTTSSSGIATTMSTSSSTSWGGGSDCSSFSKPPTHWSSASHRRERIQKTNPSPTPNAATAPTPLPAPATSPPASASAPTIGGNRKNTTGNHHQPSGHTTTTTTTTITSNPVPNKKEESKNKLAQLLTSFKRFNSTVGGIQHSSSSVTASTTTTTTTTTTSTNTSSSTFHTDSH</sequence>
<dbReference type="Proteomes" id="UP000239156">
    <property type="component" value="Unassembled WGS sequence"/>
</dbReference>
<feature type="region of interest" description="Disordered" evidence="9">
    <location>
        <begin position="209"/>
        <end position="230"/>
    </location>
</feature>
<gene>
    <name evidence="11" type="ORF">PSTT_12864</name>
</gene>
<feature type="region of interest" description="Disordered" evidence="9">
    <location>
        <begin position="172"/>
        <end position="192"/>
    </location>
</feature>
<accession>A0A2S4UU63</accession>
<dbReference type="FunFam" id="1.10.510.10:FF:000832">
    <property type="entry name" value="Serine/threonine protein kinase, variant"/>
    <property type="match status" value="1"/>
</dbReference>
<feature type="region of interest" description="Disordered" evidence="9">
    <location>
        <begin position="1194"/>
        <end position="1231"/>
    </location>
</feature>
<feature type="region of interest" description="Disordered" evidence="9">
    <location>
        <begin position="893"/>
        <end position="949"/>
    </location>
</feature>
<comment type="catalytic activity">
    <reaction evidence="7">
        <text>L-threonyl-[protein] + ATP = O-phospho-L-threonyl-[protein] + ADP + H(+)</text>
        <dbReference type="Rhea" id="RHEA:46608"/>
        <dbReference type="Rhea" id="RHEA-COMP:11060"/>
        <dbReference type="Rhea" id="RHEA-COMP:11605"/>
        <dbReference type="ChEBI" id="CHEBI:15378"/>
        <dbReference type="ChEBI" id="CHEBI:30013"/>
        <dbReference type="ChEBI" id="CHEBI:30616"/>
        <dbReference type="ChEBI" id="CHEBI:61977"/>
        <dbReference type="ChEBI" id="CHEBI:456216"/>
        <dbReference type="EC" id="2.7.11.1"/>
    </reaction>
</comment>
<dbReference type="AlphaFoldDB" id="A0A2S4UU63"/>
<evidence type="ECO:0000256" key="8">
    <source>
        <dbReference type="ARBA" id="ARBA00048679"/>
    </source>
</evidence>
<evidence type="ECO:0000256" key="1">
    <source>
        <dbReference type="ARBA" id="ARBA00012513"/>
    </source>
</evidence>
<dbReference type="EMBL" id="PKSL01000170">
    <property type="protein sequence ID" value="POW00828.1"/>
    <property type="molecule type" value="Genomic_DNA"/>
</dbReference>
<evidence type="ECO:0000256" key="4">
    <source>
        <dbReference type="ARBA" id="ARBA00022741"/>
    </source>
</evidence>
<feature type="compositionally biased region" description="Polar residues" evidence="9">
    <location>
        <begin position="1087"/>
        <end position="1097"/>
    </location>
</feature>
<evidence type="ECO:0000256" key="2">
    <source>
        <dbReference type="ARBA" id="ARBA00022527"/>
    </source>
</evidence>
<comment type="catalytic activity">
    <reaction evidence="8">
        <text>L-seryl-[protein] + ATP = O-phospho-L-seryl-[protein] + ADP + H(+)</text>
        <dbReference type="Rhea" id="RHEA:17989"/>
        <dbReference type="Rhea" id="RHEA-COMP:9863"/>
        <dbReference type="Rhea" id="RHEA-COMP:11604"/>
        <dbReference type="ChEBI" id="CHEBI:15378"/>
        <dbReference type="ChEBI" id="CHEBI:29999"/>
        <dbReference type="ChEBI" id="CHEBI:30616"/>
        <dbReference type="ChEBI" id="CHEBI:83421"/>
        <dbReference type="ChEBI" id="CHEBI:456216"/>
        <dbReference type="EC" id="2.7.11.1"/>
    </reaction>
</comment>
<feature type="compositionally biased region" description="Basic residues" evidence="9">
    <location>
        <begin position="918"/>
        <end position="928"/>
    </location>
</feature>
<dbReference type="PROSITE" id="PS00108">
    <property type="entry name" value="PROTEIN_KINASE_ST"/>
    <property type="match status" value="1"/>
</dbReference>
<feature type="compositionally biased region" description="Polar residues" evidence="9">
    <location>
        <begin position="1142"/>
        <end position="1155"/>
    </location>
</feature>
<keyword evidence="6" id="KW-0067">ATP-binding</keyword>
<feature type="region of interest" description="Disordered" evidence="9">
    <location>
        <begin position="259"/>
        <end position="278"/>
    </location>
</feature>
<feature type="compositionally biased region" description="Low complexity" evidence="9">
    <location>
        <begin position="75"/>
        <end position="107"/>
    </location>
</feature>
<keyword evidence="4" id="KW-0547">Nucleotide-binding</keyword>
<dbReference type="PANTHER" id="PTHR24343:SF449">
    <property type="entry name" value="SERINE_THREONINE PROTEIN KINASE"/>
    <property type="match status" value="1"/>
</dbReference>
<evidence type="ECO:0000256" key="7">
    <source>
        <dbReference type="ARBA" id="ARBA00047899"/>
    </source>
</evidence>
<evidence type="ECO:0000313" key="12">
    <source>
        <dbReference type="Proteomes" id="UP000239156"/>
    </source>
</evidence>
<feature type="compositionally biased region" description="Low complexity" evidence="9">
    <location>
        <begin position="15"/>
        <end position="26"/>
    </location>
</feature>
<evidence type="ECO:0000256" key="6">
    <source>
        <dbReference type="ARBA" id="ARBA00022840"/>
    </source>
</evidence>
<dbReference type="Pfam" id="PF00069">
    <property type="entry name" value="Pkinase"/>
    <property type="match status" value="1"/>
</dbReference>
<dbReference type="VEuPathDB" id="FungiDB:PSTT_12864"/>
<evidence type="ECO:0000313" key="11">
    <source>
        <dbReference type="EMBL" id="POW00828.1"/>
    </source>
</evidence>
<dbReference type="SMART" id="SM00220">
    <property type="entry name" value="S_TKc"/>
    <property type="match status" value="1"/>
</dbReference>
<feature type="region of interest" description="Disordered" evidence="9">
    <location>
        <begin position="1060"/>
        <end position="1176"/>
    </location>
</feature>
<feature type="compositionally biased region" description="Low complexity" evidence="9">
    <location>
        <begin position="1060"/>
        <end position="1077"/>
    </location>
</feature>
<keyword evidence="2" id="KW-0723">Serine/threonine-protein kinase</keyword>
<dbReference type="GO" id="GO:0005524">
    <property type="term" value="F:ATP binding"/>
    <property type="evidence" value="ECO:0007669"/>
    <property type="project" value="UniProtKB-KW"/>
</dbReference>
<organism evidence="11 12">
    <name type="scientific">Puccinia striiformis</name>
    <dbReference type="NCBI Taxonomy" id="27350"/>
    <lineage>
        <taxon>Eukaryota</taxon>
        <taxon>Fungi</taxon>
        <taxon>Dikarya</taxon>
        <taxon>Basidiomycota</taxon>
        <taxon>Pucciniomycotina</taxon>
        <taxon>Pucciniomycetes</taxon>
        <taxon>Pucciniales</taxon>
        <taxon>Pucciniaceae</taxon>
        <taxon>Puccinia</taxon>
    </lineage>
</organism>
<feature type="region of interest" description="Disordered" evidence="9">
    <location>
        <begin position="542"/>
        <end position="572"/>
    </location>
</feature>
<name>A0A2S4UU63_9BASI</name>
<protein>
    <recommendedName>
        <fullName evidence="1">non-specific serine/threonine protein kinase</fullName>
        <ecNumber evidence="1">2.7.11.1</ecNumber>
    </recommendedName>
</protein>
<feature type="region of interest" description="Disordered" evidence="9">
    <location>
        <begin position="858"/>
        <end position="878"/>
    </location>
</feature>
<dbReference type="PROSITE" id="PS50011">
    <property type="entry name" value="PROTEIN_KINASE_DOM"/>
    <property type="match status" value="1"/>
</dbReference>
<dbReference type="EC" id="2.7.11.1" evidence="1"/>
<feature type="compositionally biased region" description="Low complexity" evidence="9">
    <location>
        <begin position="1107"/>
        <end position="1119"/>
    </location>
</feature>
<feature type="region of interest" description="Disordered" evidence="9">
    <location>
        <begin position="1"/>
        <end position="107"/>
    </location>
</feature>
<keyword evidence="12" id="KW-1185">Reference proteome</keyword>
<feature type="compositionally biased region" description="Low complexity" evidence="9">
    <location>
        <begin position="1200"/>
        <end position="1231"/>
    </location>
</feature>
<dbReference type="InterPro" id="IPR000719">
    <property type="entry name" value="Prot_kinase_dom"/>
</dbReference>
<dbReference type="GO" id="GO:0005737">
    <property type="term" value="C:cytoplasm"/>
    <property type="evidence" value="ECO:0007669"/>
    <property type="project" value="TreeGrafter"/>
</dbReference>
<dbReference type="InterPro" id="IPR011009">
    <property type="entry name" value="Kinase-like_dom_sf"/>
</dbReference>
<dbReference type="Gene3D" id="1.10.510.10">
    <property type="entry name" value="Transferase(Phosphotransferase) domain 1"/>
    <property type="match status" value="2"/>
</dbReference>
<evidence type="ECO:0000256" key="5">
    <source>
        <dbReference type="ARBA" id="ARBA00022777"/>
    </source>
</evidence>
<dbReference type="SUPFAM" id="SSF56112">
    <property type="entry name" value="Protein kinase-like (PK-like)"/>
    <property type="match status" value="1"/>
</dbReference>
<feature type="compositionally biased region" description="Low complexity" evidence="9">
    <location>
        <begin position="1156"/>
        <end position="1165"/>
    </location>
</feature>